<keyword evidence="1" id="KW-1133">Transmembrane helix</keyword>
<dbReference type="InterPro" id="IPR039564">
    <property type="entry name" value="Peptidase_C39-like"/>
</dbReference>
<organism evidence="3 4">
    <name type="scientific">Candidatus Falkowbacteria bacterium CG10_big_fil_rev_8_21_14_0_10_43_10</name>
    <dbReference type="NCBI Taxonomy" id="1974567"/>
    <lineage>
        <taxon>Bacteria</taxon>
        <taxon>Candidatus Falkowiibacteriota</taxon>
    </lineage>
</organism>
<dbReference type="AlphaFoldDB" id="A0A2H0V390"/>
<proteinExistence type="predicted"/>
<gene>
    <name evidence="3" type="ORF">COT99_00260</name>
</gene>
<keyword evidence="1" id="KW-0472">Membrane</keyword>
<sequence length="288" mass="31867">MSELFSSANIDLSQKRKNSKIETEMEATIMNQKRRSIALLIVVLFAGIIDVDAGILPAPAYKYQLAPIYTDWPGYTNDNCGPAVNAMIINYFLGIDLSTAINSSPPEAQAIGCLSEARWKYCEAHGLSGGYRDRYDQTNGASRMTTVLNHVGLRSELVTGGNVTLSRIEQAIDRGSLVICHVDVEQYYPHDPAKNQTRRAISHYVLAYGYTSTHIVIHDPGYQALYNYYVARSNFQKALENAAGGGYKQLIEVFAPVPVQHFSFPNHSPQSWSLGNGTSISFNYGLDQ</sequence>
<comment type="caution">
    <text evidence="3">The sequence shown here is derived from an EMBL/GenBank/DDBJ whole genome shotgun (WGS) entry which is preliminary data.</text>
</comment>
<dbReference type="EMBL" id="PFAR01000004">
    <property type="protein sequence ID" value="PIR93518.1"/>
    <property type="molecule type" value="Genomic_DNA"/>
</dbReference>
<feature type="domain" description="Peptidase C39-like" evidence="2">
    <location>
        <begin position="68"/>
        <end position="220"/>
    </location>
</feature>
<evidence type="ECO:0000313" key="3">
    <source>
        <dbReference type="EMBL" id="PIR93518.1"/>
    </source>
</evidence>
<dbReference type="Proteomes" id="UP000228626">
    <property type="component" value="Unassembled WGS sequence"/>
</dbReference>
<feature type="non-terminal residue" evidence="3">
    <location>
        <position position="288"/>
    </location>
</feature>
<feature type="transmembrane region" description="Helical" evidence="1">
    <location>
        <begin position="37"/>
        <end position="56"/>
    </location>
</feature>
<evidence type="ECO:0000313" key="4">
    <source>
        <dbReference type="Proteomes" id="UP000228626"/>
    </source>
</evidence>
<evidence type="ECO:0000259" key="2">
    <source>
        <dbReference type="Pfam" id="PF13529"/>
    </source>
</evidence>
<protein>
    <recommendedName>
        <fullName evidence="2">Peptidase C39-like domain-containing protein</fullName>
    </recommendedName>
</protein>
<accession>A0A2H0V390</accession>
<evidence type="ECO:0000256" key="1">
    <source>
        <dbReference type="SAM" id="Phobius"/>
    </source>
</evidence>
<keyword evidence="1" id="KW-0812">Transmembrane</keyword>
<dbReference type="Pfam" id="PF13529">
    <property type="entry name" value="Peptidase_C39_2"/>
    <property type="match status" value="1"/>
</dbReference>
<reference evidence="4" key="1">
    <citation type="submission" date="2017-09" db="EMBL/GenBank/DDBJ databases">
        <title>Depth-based differentiation of microbial function through sediment-hosted aquifers and enrichment of novel symbionts in the deep terrestrial subsurface.</title>
        <authorList>
            <person name="Probst A.J."/>
            <person name="Ladd B."/>
            <person name="Jarett J.K."/>
            <person name="Geller-Mcgrath D.E."/>
            <person name="Sieber C.M.K."/>
            <person name="Emerson J.B."/>
            <person name="Anantharaman K."/>
            <person name="Thomas B.C."/>
            <person name="Malmstrom R."/>
            <person name="Stieglmeier M."/>
            <person name="Klingl A."/>
            <person name="Woyke T."/>
            <person name="Ryan C.M."/>
            <person name="Banfield J.F."/>
        </authorList>
    </citation>
    <scope>NUCLEOTIDE SEQUENCE [LARGE SCALE GENOMIC DNA]</scope>
</reference>
<dbReference type="Gene3D" id="3.90.70.10">
    <property type="entry name" value="Cysteine proteinases"/>
    <property type="match status" value="1"/>
</dbReference>
<name>A0A2H0V390_9BACT</name>